<keyword evidence="3" id="KW-0999">Mitochondrion inner membrane</keyword>
<keyword evidence="6" id="KW-0472">Membrane</keyword>
<evidence type="ECO:0000256" key="1">
    <source>
        <dbReference type="ARBA" id="ARBA00004448"/>
    </source>
</evidence>
<evidence type="ECO:0000313" key="7">
    <source>
        <dbReference type="EMBL" id="CCX15594.1"/>
    </source>
</evidence>
<keyword evidence="4" id="KW-1133">Transmembrane helix</keyword>
<reference evidence="7 8" key="1">
    <citation type="journal article" date="2013" name="PLoS Genet.">
        <title>The genome and development-dependent transcriptomes of Pyronema confluens: a window into fungal evolution.</title>
        <authorList>
            <person name="Traeger S."/>
            <person name="Altegoer F."/>
            <person name="Freitag M."/>
            <person name="Gabaldon T."/>
            <person name="Kempken F."/>
            <person name="Kumar A."/>
            <person name="Marcet-Houben M."/>
            <person name="Poggeler S."/>
            <person name="Stajich J.E."/>
            <person name="Nowrousian M."/>
        </authorList>
    </citation>
    <scope>NUCLEOTIDE SEQUENCE [LARGE SCALE GENOMIC DNA]</scope>
    <source>
        <strain evidence="8">CBS 100304</strain>
        <tissue evidence="7">Vegetative mycelium</tissue>
    </source>
</reference>
<proteinExistence type="predicted"/>
<gene>
    <name evidence="7" type="ORF">PCON_01975</name>
</gene>
<comment type="subcellular location">
    <subcellularLocation>
        <location evidence="1">Mitochondrion inner membrane</location>
        <topology evidence="1">Multi-pass membrane protein</topology>
    </subcellularLocation>
</comment>
<evidence type="ECO:0000256" key="3">
    <source>
        <dbReference type="ARBA" id="ARBA00022792"/>
    </source>
</evidence>
<dbReference type="STRING" id="1076935.U4LMZ5"/>
<sequence>MTGGHFERKDAVGQGVKGTLIVGGVGAIMSGIQNSLSKQNIGAMGVITKTGATIGIFAAMGGSYMFVRNAAANLREKDDHWNPTIAGFVSGAVLGTRFRTMPAVLGYGAGLAVLLGTFDYTGGTLRGYFRDPDFDEITRKENIRKNRRRPFEETVEEIGEGRGIQGPGYEDRRRALLTEKYGIDFTNVERR</sequence>
<evidence type="ECO:0000256" key="4">
    <source>
        <dbReference type="ARBA" id="ARBA00022989"/>
    </source>
</evidence>
<keyword evidence="7" id="KW-0830">Ubiquinone</keyword>
<keyword evidence="8" id="KW-1185">Reference proteome</keyword>
<evidence type="ECO:0000313" key="8">
    <source>
        <dbReference type="Proteomes" id="UP000018144"/>
    </source>
</evidence>
<evidence type="ECO:0000256" key="6">
    <source>
        <dbReference type="ARBA" id="ARBA00023136"/>
    </source>
</evidence>
<protein>
    <submittedName>
        <fullName evidence="7">Similar to NADH-ubiquinone oxidoreductase 21.3 kDa subunit acc. no. P25710</fullName>
    </submittedName>
</protein>
<name>U4LMZ5_PYROM</name>
<dbReference type="eggNOG" id="ENOG502S81D">
    <property type="taxonomic scope" value="Eukaryota"/>
</dbReference>
<dbReference type="Pfam" id="PF02466">
    <property type="entry name" value="Tim17"/>
    <property type="match status" value="1"/>
</dbReference>
<accession>U4LMZ5</accession>
<keyword evidence="2" id="KW-0812">Transmembrane</keyword>
<dbReference type="PANTHER" id="PTHR21382:SF1">
    <property type="entry name" value="NADH DEHYDROGENASE [UBIQUINONE] 1 ALPHA SUBCOMPLEX SUBUNIT 11"/>
    <property type="match status" value="1"/>
</dbReference>
<dbReference type="InterPro" id="IPR039205">
    <property type="entry name" value="NDUFA11"/>
</dbReference>
<keyword evidence="5" id="KW-0496">Mitochondrion</keyword>
<dbReference type="Proteomes" id="UP000018144">
    <property type="component" value="Unassembled WGS sequence"/>
</dbReference>
<dbReference type="OrthoDB" id="1913277at2759"/>
<evidence type="ECO:0000256" key="2">
    <source>
        <dbReference type="ARBA" id="ARBA00022692"/>
    </source>
</evidence>
<dbReference type="EMBL" id="HF936206">
    <property type="protein sequence ID" value="CCX15594.1"/>
    <property type="molecule type" value="Genomic_DNA"/>
</dbReference>
<dbReference type="OMA" id="TMMNLRE"/>
<evidence type="ECO:0000256" key="5">
    <source>
        <dbReference type="ARBA" id="ARBA00023128"/>
    </source>
</evidence>
<dbReference type="GO" id="GO:0005743">
    <property type="term" value="C:mitochondrial inner membrane"/>
    <property type="evidence" value="ECO:0007669"/>
    <property type="project" value="UniProtKB-SubCell"/>
</dbReference>
<dbReference type="AlphaFoldDB" id="U4LMZ5"/>
<dbReference type="GO" id="GO:0006120">
    <property type="term" value="P:mitochondrial electron transport, NADH to ubiquinone"/>
    <property type="evidence" value="ECO:0007669"/>
    <property type="project" value="InterPro"/>
</dbReference>
<dbReference type="GO" id="GO:0045271">
    <property type="term" value="C:respiratory chain complex I"/>
    <property type="evidence" value="ECO:0007669"/>
    <property type="project" value="InterPro"/>
</dbReference>
<organism evidence="7 8">
    <name type="scientific">Pyronema omphalodes (strain CBS 100304)</name>
    <name type="common">Pyronema confluens</name>
    <dbReference type="NCBI Taxonomy" id="1076935"/>
    <lineage>
        <taxon>Eukaryota</taxon>
        <taxon>Fungi</taxon>
        <taxon>Dikarya</taxon>
        <taxon>Ascomycota</taxon>
        <taxon>Pezizomycotina</taxon>
        <taxon>Pezizomycetes</taxon>
        <taxon>Pezizales</taxon>
        <taxon>Pyronemataceae</taxon>
        <taxon>Pyronema</taxon>
    </lineage>
</organism>
<dbReference type="PANTHER" id="PTHR21382">
    <property type="entry name" value="NADH-UBIQUINONE OXIDOREDUCTASE SUBUNIT"/>
    <property type="match status" value="1"/>
</dbReference>